<evidence type="ECO:0000256" key="7">
    <source>
        <dbReference type="RuleBase" id="RU003797"/>
    </source>
</evidence>
<dbReference type="PROSITE" id="PS01302">
    <property type="entry name" value="UPF0758"/>
    <property type="match status" value="1"/>
</dbReference>
<comment type="similarity">
    <text evidence="1 7">Belongs to the UPF0758 family.</text>
</comment>
<keyword evidence="5" id="KW-0862">Zinc</keyword>
<evidence type="ECO:0000256" key="4">
    <source>
        <dbReference type="ARBA" id="ARBA00022801"/>
    </source>
</evidence>
<dbReference type="InterPro" id="IPR025657">
    <property type="entry name" value="RadC_JAB"/>
</dbReference>
<evidence type="ECO:0000259" key="8">
    <source>
        <dbReference type="PROSITE" id="PS50249"/>
    </source>
</evidence>
<evidence type="ECO:0000256" key="5">
    <source>
        <dbReference type="ARBA" id="ARBA00022833"/>
    </source>
</evidence>
<keyword evidence="4" id="KW-0378">Hydrolase</keyword>
<dbReference type="PANTHER" id="PTHR30471">
    <property type="entry name" value="DNA REPAIR PROTEIN RADC"/>
    <property type="match status" value="1"/>
</dbReference>
<keyword evidence="10" id="KW-1185">Reference proteome</keyword>
<evidence type="ECO:0000256" key="1">
    <source>
        <dbReference type="ARBA" id="ARBA00010243"/>
    </source>
</evidence>
<dbReference type="EMBL" id="BAABXL010000001">
    <property type="protein sequence ID" value="GAA6268707.1"/>
    <property type="molecule type" value="Genomic_DNA"/>
</dbReference>
<evidence type="ECO:0000256" key="6">
    <source>
        <dbReference type="ARBA" id="ARBA00023049"/>
    </source>
</evidence>
<organism evidence="9 10">
    <name type="scientific">Enterocloster alcoholdehydrogenati</name>
    <dbReference type="NCBI Taxonomy" id="2547410"/>
    <lineage>
        <taxon>Bacteria</taxon>
        <taxon>Bacillati</taxon>
        <taxon>Bacillota</taxon>
        <taxon>Clostridia</taxon>
        <taxon>Lachnospirales</taxon>
        <taxon>Lachnospiraceae</taxon>
        <taxon>Enterocloster</taxon>
    </lineage>
</organism>
<name>A0ABQ0AXF5_9FIRM</name>
<proteinExistence type="inferred from homology"/>
<keyword evidence="3" id="KW-0479">Metal-binding</keyword>
<gene>
    <name evidence="9" type="primary">radC</name>
    <name evidence="9" type="ORF">F130042H8_17670</name>
</gene>
<dbReference type="PANTHER" id="PTHR30471:SF3">
    <property type="entry name" value="UPF0758 PROTEIN YEES-RELATED"/>
    <property type="match status" value="1"/>
</dbReference>
<dbReference type="InterPro" id="IPR020891">
    <property type="entry name" value="UPF0758_CS"/>
</dbReference>
<dbReference type="NCBIfam" id="NF000642">
    <property type="entry name" value="PRK00024.1"/>
    <property type="match status" value="1"/>
</dbReference>
<dbReference type="Pfam" id="PF04002">
    <property type="entry name" value="RadC"/>
    <property type="match status" value="1"/>
</dbReference>
<dbReference type="Proteomes" id="UP001600894">
    <property type="component" value="Unassembled WGS sequence"/>
</dbReference>
<keyword evidence="6" id="KW-0482">Metalloprotease</keyword>
<accession>A0ABQ0AXF5</accession>
<dbReference type="InterPro" id="IPR001405">
    <property type="entry name" value="UPF0758"/>
</dbReference>
<dbReference type="Pfam" id="PF20582">
    <property type="entry name" value="UPF0758_N"/>
    <property type="match status" value="1"/>
</dbReference>
<evidence type="ECO:0000313" key="9">
    <source>
        <dbReference type="EMBL" id="GAA6268707.1"/>
    </source>
</evidence>
<sequence>MERITMKDLPKGQRPYEKCMAQGPKSLTDSELLAVIIRTGSSSATSLELAEKILSCGQKGEGLLGLLHCSLQELQKIRGVGPVKAIQLLCIGELSRRIWKQKAGGQPVAFTQPDQIADYYMEDMRHLEQEEIRVMYLNTKQHLIRDFLVSRGTVNASVITPREILIEGLRCLAVGMILVHNHPSGDPAPSRSDRLLTCRIREAGEVVGITLIDHLIIGDKRYLSFRRENLM</sequence>
<evidence type="ECO:0000256" key="2">
    <source>
        <dbReference type="ARBA" id="ARBA00022670"/>
    </source>
</evidence>
<reference evidence="9 10" key="1">
    <citation type="submission" date="2024-04" db="EMBL/GenBank/DDBJ databases">
        <title>Defined microbial consortia suppress multidrug-resistant proinflammatory Enterobacteriaceae via ecological control.</title>
        <authorList>
            <person name="Furuichi M."/>
            <person name="Kawaguchi T."/>
            <person name="Pust M."/>
            <person name="Yasuma K."/>
            <person name="Plichta D."/>
            <person name="Hasegawa N."/>
            <person name="Ohya T."/>
            <person name="Bhattarai S."/>
            <person name="Sasajima S."/>
            <person name="Aoto Y."/>
            <person name="Tuganbaev T."/>
            <person name="Yaginuma M."/>
            <person name="Ueda M."/>
            <person name="Okahashi N."/>
            <person name="Amafuji K."/>
            <person name="Kiridooshi Y."/>
            <person name="Sugita K."/>
            <person name="Strazar M."/>
            <person name="Skelly A."/>
            <person name="Suda W."/>
            <person name="Hattori M."/>
            <person name="Nakamoto N."/>
            <person name="Caballero S."/>
            <person name="Norman J."/>
            <person name="Olle B."/>
            <person name="Tanoue T."/>
            <person name="Arita M."/>
            <person name="Bucci V."/>
            <person name="Atarashi K."/>
            <person name="Xavier R."/>
            <person name="Honda K."/>
        </authorList>
    </citation>
    <scope>NUCLEOTIDE SEQUENCE [LARGE SCALE GENOMIC DNA]</scope>
    <source>
        <strain evidence="10">f13</strain>
    </source>
</reference>
<comment type="caution">
    <text evidence="9">The sequence shown here is derived from an EMBL/GenBank/DDBJ whole genome shotgun (WGS) entry which is preliminary data.</text>
</comment>
<dbReference type="RefSeq" id="WP_176253398.1">
    <property type="nucleotide sequence ID" value="NZ_BAABXL010000001.1"/>
</dbReference>
<protein>
    <submittedName>
        <fullName evidence="9">DNA repair protein RadC</fullName>
    </submittedName>
</protein>
<dbReference type="InterPro" id="IPR046778">
    <property type="entry name" value="UPF0758_N"/>
</dbReference>
<dbReference type="InterPro" id="IPR037518">
    <property type="entry name" value="MPN"/>
</dbReference>
<dbReference type="CDD" id="cd08071">
    <property type="entry name" value="MPN_DUF2466"/>
    <property type="match status" value="1"/>
</dbReference>
<keyword evidence="2" id="KW-0645">Protease</keyword>
<dbReference type="NCBIfam" id="TIGR00608">
    <property type="entry name" value="radc"/>
    <property type="match status" value="1"/>
</dbReference>
<evidence type="ECO:0000313" key="10">
    <source>
        <dbReference type="Proteomes" id="UP001600894"/>
    </source>
</evidence>
<dbReference type="PROSITE" id="PS50249">
    <property type="entry name" value="MPN"/>
    <property type="match status" value="1"/>
</dbReference>
<feature type="domain" description="MPN" evidence="8">
    <location>
        <begin position="109"/>
        <end position="231"/>
    </location>
</feature>
<dbReference type="Gene3D" id="3.40.140.10">
    <property type="entry name" value="Cytidine Deaminase, domain 2"/>
    <property type="match status" value="1"/>
</dbReference>
<evidence type="ECO:0000256" key="3">
    <source>
        <dbReference type="ARBA" id="ARBA00022723"/>
    </source>
</evidence>